<protein>
    <submittedName>
        <fullName evidence="7">Peroxiredoxin</fullName>
    </submittedName>
</protein>
<feature type="signal peptide" evidence="5">
    <location>
        <begin position="1"/>
        <end position="19"/>
    </location>
</feature>
<dbReference type="RefSeq" id="WP_133586152.1">
    <property type="nucleotide sequence ID" value="NZ_SNYV01000017.1"/>
</dbReference>
<dbReference type="Pfam" id="PF00578">
    <property type="entry name" value="AhpC-TSA"/>
    <property type="match status" value="1"/>
</dbReference>
<dbReference type="InterPro" id="IPR025380">
    <property type="entry name" value="DUF4369"/>
</dbReference>
<dbReference type="PROSITE" id="PS51352">
    <property type="entry name" value="THIOREDOXIN_2"/>
    <property type="match status" value="1"/>
</dbReference>
<feature type="domain" description="Thioredoxin" evidence="6">
    <location>
        <begin position="230"/>
        <end position="370"/>
    </location>
</feature>
<evidence type="ECO:0000256" key="3">
    <source>
        <dbReference type="ARBA" id="ARBA00023157"/>
    </source>
</evidence>
<comment type="caution">
    <text evidence="7">The sequence shown here is derived from an EMBL/GenBank/DDBJ whole genome shotgun (WGS) entry which is preliminary data.</text>
</comment>
<accession>A0A4R6WCL6</accession>
<comment type="subcellular location">
    <subcellularLocation>
        <location evidence="1">Cell envelope</location>
    </subcellularLocation>
</comment>
<dbReference type="PANTHER" id="PTHR42852:SF6">
    <property type="entry name" value="THIOL:DISULFIDE INTERCHANGE PROTEIN DSBE"/>
    <property type="match status" value="1"/>
</dbReference>
<dbReference type="Gene3D" id="3.40.30.10">
    <property type="entry name" value="Glutaredoxin"/>
    <property type="match status" value="1"/>
</dbReference>
<feature type="chain" id="PRO_5020466152" evidence="5">
    <location>
        <begin position="20"/>
        <end position="373"/>
    </location>
</feature>
<dbReference type="InterPro" id="IPR050553">
    <property type="entry name" value="Thioredoxin_ResA/DsbE_sf"/>
</dbReference>
<dbReference type="EMBL" id="SNYV01000017">
    <property type="protein sequence ID" value="TDQ75390.1"/>
    <property type="molecule type" value="Genomic_DNA"/>
</dbReference>
<dbReference type="InterPro" id="IPR000866">
    <property type="entry name" value="AhpC/TSA"/>
</dbReference>
<dbReference type="GO" id="GO:0030313">
    <property type="term" value="C:cell envelope"/>
    <property type="evidence" value="ECO:0007669"/>
    <property type="project" value="UniProtKB-SubCell"/>
</dbReference>
<dbReference type="GO" id="GO:0017004">
    <property type="term" value="P:cytochrome complex assembly"/>
    <property type="evidence" value="ECO:0007669"/>
    <property type="project" value="UniProtKB-KW"/>
</dbReference>
<dbReference type="InterPro" id="IPR036249">
    <property type="entry name" value="Thioredoxin-like_sf"/>
</dbReference>
<organism evidence="7 8">
    <name type="scientific">Sphingobacterium yanglingense</name>
    <dbReference type="NCBI Taxonomy" id="1437280"/>
    <lineage>
        <taxon>Bacteria</taxon>
        <taxon>Pseudomonadati</taxon>
        <taxon>Bacteroidota</taxon>
        <taxon>Sphingobacteriia</taxon>
        <taxon>Sphingobacteriales</taxon>
        <taxon>Sphingobacteriaceae</taxon>
        <taxon>Sphingobacterium</taxon>
    </lineage>
</organism>
<dbReference type="Pfam" id="PF14289">
    <property type="entry name" value="DUF4369"/>
    <property type="match status" value="1"/>
</dbReference>
<dbReference type="GO" id="GO:0016491">
    <property type="term" value="F:oxidoreductase activity"/>
    <property type="evidence" value="ECO:0007669"/>
    <property type="project" value="InterPro"/>
</dbReference>
<keyword evidence="8" id="KW-1185">Reference proteome</keyword>
<evidence type="ECO:0000256" key="5">
    <source>
        <dbReference type="SAM" id="SignalP"/>
    </source>
</evidence>
<dbReference type="GO" id="GO:0016209">
    <property type="term" value="F:antioxidant activity"/>
    <property type="evidence" value="ECO:0007669"/>
    <property type="project" value="InterPro"/>
</dbReference>
<evidence type="ECO:0000256" key="4">
    <source>
        <dbReference type="ARBA" id="ARBA00023284"/>
    </source>
</evidence>
<dbReference type="Proteomes" id="UP000295292">
    <property type="component" value="Unassembled WGS sequence"/>
</dbReference>
<reference evidence="7 8" key="1">
    <citation type="submission" date="2019-03" db="EMBL/GenBank/DDBJ databases">
        <title>Genomic Encyclopedia of Archaeal and Bacterial Type Strains, Phase II (KMG-II): from individual species to whole genera.</title>
        <authorList>
            <person name="Goeker M."/>
        </authorList>
    </citation>
    <scope>NUCLEOTIDE SEQUENCE [LARGE SCALE GENOMIC DNA]</scope>
    <source>
        <strain evidence="7 8">DSM 28353</strain>
    </source>
</reference>
<keyword evidence="5" id="KW-0732">Signal</keyword>
<dbReference type="OrthoDB" id="640449at2"/>
<dbReference type="CDD" id="cd02966">
    <property type="entry name" value="TlpA_like_family"/>
    <property type="match status" value="1"/>
</dbReference>
<dbReference type="AlphaFoldDB" id="A0A4R6WCL6"/>
<gene>
    <name evidence="7" type="ORF">CLV99_3995</name>
</gene>
<keyword evidence="4" id="KW-0676">Redox-active center</keyword>
<dbReference type="SUPFAM" id="SSF52833">
    <property type="entry name" value="Thioredoxin-like"/>
    <property type="match status" value="1"/>
</dbReference>
<evidence type="ECO:0000313" key="7">
    <source>
        <dbReference type="EMBL" id="TDQ75390.1"/>
    </source>
</evidence>
<dbReference type="PANTHER" id="PTHR42852">
    <property type="entry name" value="THIOL:DISULFIDE INTERCHANGE PROTEIN DSBE"/>
    <property type="match status" value="1"/>
</dbReference>
<dbReference type="InterPro" id="IPR013766">
    <property type="entry name" value="Thioredoxin_domain"/>
</dbReference>
<proteinExistence type="predicted"/>
<evidence type="ECO:0000259" key="6">
    <source>
        <dbReference type="PROSITE" id="PS51352"/>
    </source>
</evidence>
<evidence type="ECO:0000256" key="2">
    <source>
        <dbReference type="ARBA" id="ARBA00022748"/>
    </source>
</evidence>
<keyword evidence="2" id="KW-0201">Cytochrome c-type biogenesis</keyword>
<evidence type="ECO:0000256" key="1">
    <source>
        <dbReference type="ARBA" id="ARBA00004196"/>
    </source>
</evidence>
<keyword evidence="3" id="KW-1015">Disulfide bond</keyword>
<evidence type="ECO:0000313" key="8">
    <source>
        <dbReference type="Proteomes" id="UP000295292"/>
    </source>
</evidence>
<sequence length="373" mass="41966">MRRLLYTGLALLCSQMAIGQLKVKVAGTVTGDTEGYNKVYFYTQSAKDSAEIKNGKFEINVNEPVAGSRAISIQYDQKKRRMYSPLVLFFDQSGTINVEFDIVKGLSSATVKGMPSAVTYFSYNEERPKVFMGARQAAIAKYGEEALQKGNAQFEVANTYREGLISKGYDSLLNKYFDGNKIVSATLVLNTLSNLPTPRAEDYYNRMSDKSKSTDAGKTLYAKIQGLKNAYVGAIVKNFELPDQHGKTQSFEQHKGKYVLLDFWASWCSPCRASFPRIREVYSKLKGKNFEIVNISIDQNKSAWLKAVSDEANPWPQLYDDRKVSYEFFNVSAVPTSYLIDPTGKIIMKEIGFDPKGGGEMEKKLEEIFNIKF</sequence>
<name>A0A4R6WCL6_9SPHI</name>